<name>A0A081CMI8_PSEA2</name>
<organism evidence="2 3">
    <name type="scientific">Pseudozyma antarctica</name>
    <name type="common">Yeast</name>
    <name type="synonym">Candida antarctica</name>
    <dbReference type="NCBI Taxonomy" id="84753"/>
    <lineage>
        <taxon>Eukaryota</taxon>
        <taxon>Fungi</taxon>
        <taxon>Dikarya</taxon>
        <taxon>Basidiomycota</taxon>
        <taxon>Ustilaginomycotina</taxon>
        <taxon>Ustilaginomycetes</taxon>
        <taxon>Ustilaginales</taxon>
        <taxon>Ustilaginaceae</taxon>
        <taxon>Moesziomyces</taxon>
    </lineage>
</organism>
<evidence type="ECO:0000313" key="2">
    <source>
        <dbReference type="EMBL" id="GAK67884.1"/>
    </source>
</evidence>
<comment type="similarity">
    <text evidence="1">Belongs to the gemin-2 family.</text>
</comment>
<dbReference type="GeneID" id="26306931"/>
<dbReference type="OrthoDB" id="428895at2759"/>
<sequence>MASTAGERAHKKPRSSEHGQSSHARPDESFGVQSLPVADLPHDFSGEPADGEEYLAIVRREAAAAPTISFAAHNPYAQALSAAEALPLGTSSQLEGSTDEALLMPSHEWRSVFETHFRNAREALSNPPTAPVKLSKDDLPKIGNSSAWYAWIHGRPPPATSAEEAAKQASKAHEWRIREPSGALLLRLSTEQILGLLEAFPYWLAHRVPIPDSHGGRADEVVQALHARWLFALLLRLDSQLVSEEISTLRTLARACVAAITLSRIRRKALRSRTKPDDSIADDDEASMRRDEAGAWMVVTIVASIWSQSDLWHDAAADMRRVS</sequence>
<gene>
    <name evidence="2" type="ORF">PAN0_023d6114</name>
</gene>
<dbReference type="HOGENOM" id="CLU_061593_0_0_1"/>
<proteinExistence type="inferred from homology"/>
<accession>A0A081CMI8</accession>
<dbReference type="Gene3D" id="1.20.58.1070">
    <property type="match status" value="1"/>
</dbReference>
<reference evidence="3" key="1">
    <citation type="journal article" date="2014" name="Genome Announc.">
        <title>Draft Genome Sequence of the Yeast Pseudozyma antarctica Type Strain JCM10317, a Producer of the Glycolipid Biosurfactants, Mannosylerythritol Lipids.</title>
        <authorList>
            <person name="Saika A."/>
            <person name="Koike H."/>
            <person name="Hori T."/>
            <person name="Fukuoka T."/>
            <person name="Sato S."/>
            <person name="Habe H."/>
            <person name="Kitamoto D."/>
            <person name="Morita T."/>
        </authorList>
    </citation>
    <scope>NUCLEOTIDE SEQUENCE [LARGE SCALE GENOMIC DNA]</scope>
    <source>
        <strain evidence="3">JCM 10317</strain>
    </source>
</reference>
<dbReference type="GO" id="GO:0000387">
    <property type="term" value="P:spliceosomal snRNP assembly"/>
    <property type="evidence" value="ECO:0007669"/>
    <property type="project" value="InterPro"/>
</dbReference>
<dbReference type="PANTHER" id="PTHR12794">
    <property type="entry name" value="GEMIN2"/>
    <property type="match status" value="1"/>
</dbReference>
<dbReference type="PANTHER" id="PTHR12794:SF0">
    <property type="entry name" value="GEM-ASSOCIATED PROTEIN 2"/>
    <property type="match status" value="1"/>
</dbReference>
<evidence type="ECO:0000313" key="3">
    <source>
        <dbReference type="Proteomes" id="UP000053758"/>
    </source>
</evidence>
<dbReference type="Pfam" id="PF04938">
    <property type="entry name" value="SIP1"/>
    <property type="match status" value="1"/>
</dbReference>
<dbReference type="InterPro" id="IPR035426">
    <property type="entry name" value="Gemin2/Brr1"/>
</dbReference>
<dbReference type="GO" id="GO:0005634">
    <property type="term" value="C:nucleus"/>
    <property type="evidence" value="ECO:0007669"/>
    <property type="project" value="TreeGrafter"/>
</dbReference>
<dbReference type="EMBL" id="DF830090">
    <property type="protein sequence ID" value="GAK67884.1"/>
    <property type="molecule type" value="Genomic_DNA"/>
</dbReference>
<evidence type="ECO:0000256" key="1">
    <source>
        <dbReference type="ARBA" id="ARBA00025758"/>
    </source>
</evidence>
<dbReference type="GO" id="GO:0032797">
    <property type="term" value="C:SMN complex"/>
    <property type="evidence" value="ECO:0007669"/>
    <property type="project" value="TreeGrafter"/>
</dbReference>
<dbReference type="AlphaFoldDB" id="A0A081CMI8"/>
<dbReference type="Proteomes" id="UP000053758">
    <property type="component" value="Unassembled WGS sequence"/>
</dbReference>
<keyword evidence="3" id="KW-1185">Reference proteome</keyword>
<dbReference type="RefSeq" id="XP_014653932.1">
    <property type="nucleotide sequence ID" value="XM_014798446.1"/>
</dbReference>
<protein>
    <submittedName>
        <fullName evidence="2">Proteophosphoglycan 5</fullName>
    </submittedName>
</protein>